<feature type="signal peptide" evidence="3">
    <location>
        <begin position="1"/>
        <end position="26"/>
    </location>
</feature>
<comment type="caution">
    <text evidence="5">The sequence shown here is derived from an EMBL/GenBank/DDBJ whole genome shotgun (WGS) entry which is preliminary data.</text>
</comment>
<dbReference type="SUPFAM" id="SSF49899">
    <property type="entry name" value="Concanavalin A-like lectins/glucanases"/>
    <property type="match status" value="1"/>
</dbReference>
<protein>
    <recommendedName>
        <fullName evidence="4">Beta-mannosidase-like galactose-binding domain-containing protein</fullName>
    </recommendedName>
</protein>
<gene>
    <name evidence="5" type="ORF">HKK74_10780</name>
</gene>
<keyword evidence="3" id="KW-0732">Signal</keyword>
<feature type="region of interest" description="Disordered" evidence="2">
    <location>
        <begin position="1000"/>
        <end position="1035"/>
    </location>
</feature>
<dbReference type="PANTHER" id="PTHR36848:SF2">
    <property type="entry name" value="SECRETED PROTEIN"/>
    <property type="match status" value="1"/>
</dbReference>
<evidence type="ECO:0000256" key="3">
    <source>
        <dbReference type="SAM" id="SignalP"/>
    </source>
</evidence>
<evidence type="ECO:0000256" key="1">
    <source>
        <dbReference type="ARBA" id="ARBA00022801"/>
    </source>
</evidence>
<evidence type="ECO:0000313" key="5">
    <source>
        <dbReference type="EMBL" id="MBC6465981.1"/>
    </source>
</evidence>
<dbReference type="Pfam" id="PF17132">
    <property type="entry name" value="Glyco_hydro_106"/>
    <property type="match status" value="1"/>
</dbReference>
<proteinExistence type="predicted"/>
<keyword evidence="6" id="KW-1185">Reference proteome</keyword>
<feature type="chain" id="PRO_5045990237" description="Beta-mannosidase-like galactose-binding domain-containing protein" evidence="3">
    <location>
        <begin position="27"/>
        <end position="1457"/>
    </location>
</feature>
<dbReference type="Proteomes" id="UP000805614">
    <property type="component" value="Unassembled WGS sequence"/>
</dbReference>
<name>A0ABR7LMC4_9ACTN</name>
<feature type="compositionally biased region" description="Polar residues" evidence="2">
    <location>
        <begin position="1002"/>
        <end position="1013"/>
    </location>
</feature>
<keyword evidence="1" id="KW-0378">Hydrolase</keyword>
<dbReference type="Pfam" id="PF22666">
    <property type="entry name" value="Glyco_hydro_2_N2"/>
    <property type="match status" value="1"/>
</dbReference>
<sequence>MNSRAWRGFLALSVAVLLLAATVPQAAQATAPGGTGRSGWDAKTGRLDPAAFARPPGTGRPHAFWFWNGELTEAELSRQLDEMKAKGVEEFFIHPRQGLGGEFGVSENAYYLSKDYFDKVGFALAEAKRRGMKAWLYDDLNWPSGFAGGRTVKGGDVDGKAVPADPDYLPWYLTPVAKDLIGPSRYDEPVPVPVPGGWSVADGVLTVNGGEVGLSKDGAGWSGYRMEFDLTVDALAGGWTLHSRDAANLVMVNLTTTSPFNPEAASTFGVHVRVNGAYQLVGGRLPAGTTIRDGERHHVATEIRGDTVTLYLDGKEVGSRSDPRIGALDKGRVGLRSGQDERARFDNLKVTSLDGGATLLADDFSAALARWDVTQSPASSLVAAVALRKSGDGNCVTGGQARGGALAGDSAVELTGEVGPDGRLRWDVPEGRWCLLHLVQRPLVNYHPDLEPDQPYVDMLNPKATRKFIDITHETYARRFGAHFGSTIQGIFNDEPGFYNNFPDNRGGVDSLGSIPWTPGFRDYLSRNAGYDLTARLTALWYDTGAVTTKTRIDYYDALSDRYNEAHTKPLADWAAAHDIALISNPLVEEDLGSHRLIEGGSWFEMSKHYQLPGMDLISGLDTSAITPKLNSSVAHLFDRKRNLAETFGAFGWDLTMEEMKRTVSWEAAGGVDLIDNHAFYYSIDGQRKFESQPSEFFQNTFWPRFGAYASFTGRLVEPARGATAVNPVGLLYPSSSVMAEGTPWTVRGFAGNGPGLSEVDGSWKGTSNALLAAQLDFDYLDELALAGDPDLDVGLRVDKGRLRLHDQTFQALVMPKTTVLSLEALAAAERLVAQGGTVVAVDGLPTREAQGRDAELRRRLEALFGTDPARPAVSRKAGGAGGLAVYLPSRADLAATLRDRIDAGVTLSPAAPDVRIRHVKRAADDAVLVTNLSASTVRTDVTVSVPQVPEIWDPETGRTGVAPVFRLGDDRVTVPMELKPYQATWLAFRPGAHPVGRTPHATASNATVTSVRQDGARQDGARQDGARQDGDALRARVTVEREGEVYVTGRSGGKAYGGSAMVDGPLTPIALDGAWTFRFDRDGAQPVSRPLGSWTALDPAFSGTGIYRREVEVPKDFLAEGRRVLLDLGSVRELAAVSVNGSQPRHVDWRPYTVDVTDLLHPGTNTVEVRVTNTQANEFENRANPSGLLGPVVLRPQRVLDLTLRPGQEVRSLAMDAAPGSVRVPPGGSAALTATIDGIAPDRLSGTLTVSAPDGWTAEPASQRYDAASSGVPVTVRPGVTVTAPASAKDGPYDVTLTATGDDGRKATDTVRVEVTRALAAWEFAKDGDAEGWTAANQLTPFTVSGGVLATTATGGDPYLVHDGPLSLDLARGLTVEVTMSTSASSQGQVFWTTAAQGSFSEDKSAKFAVTGGGARTYAVTVPAQGTRLTGLRLDPMMTQGDIRIDAIRILPGAGA</sequence>
<dbReference type="Gene3D" id="2.60.120.560">
    <property type="entry name" value="Exo-inulinase, domain 1"/>
    <property type="match status" value="1"/>
</dbReference>
<evidence type="ECO:0000259" key="4">
    <source>
        <dbReference type="Pfam" id="PF22666"/>
    </source>
</evidence>
<dbReference type="InterPro" id="IPR013320">
    <property type="entry name" value="ConA-like_dom_sf"/>
</dbReference>
<evidence type="ECO:0000256" key="2">
    <source>
        <dbReference type="SAM" id="MobiDB-lite"/>
    </source>
</evidence>
<dbReference type="RefSeq" id="WP_187242992.1">
    <property type="nucleotide sequence ID" value="NZ_BAAAOK010000028.1"/>
</dbReference>
<dbReference type="NCBIfam" id="NF045579">
    <property type="entry name" value="rhamnoside_JR"/>
    <property type="match status" value="1"/>
</dbReference>
<dbReference type="SUPFAM" id="SSF49785">
    <property type="entry name" value="Galactose-binding domain-like"/>
    <property type="match status" value="1"/>
</dbReference>
<reference evidence="5 6" key="1">
    <citation type="submission" date="2020-06" db="EMBL/GenBank/DDBJ databases">
        <title>Actinomadura xiongansis sp. nov., isolated from soil of Baiyangdian.</title>
        <authorList>
            <person name="Zhang X."/>
        </authorList>
    </citation>
    <scope>NUCLEOTIDE SEQUENCE [LARGE SCALE GENOMIC DNA]</scope>
    <source>
        <strain evidence="5 6">HBUM206468</strain>
    </source>
</reference>
<dbReference type="Gene3D" id="2.60.120.260">
    <property type="entry name" value="Galactose-binding domain-like"/>
    <property type="match status" value="1"/>
</dbReference>
<dbReference type="PANTHER" id="PTHR36848">
    <property type="entry name" value="DNA-BINDING PROTEIN (PUTATIVE SECRETED PROTEIN)-RELATED"/>
    <property type="match status" value="1"/>
</dbReference>
<dbReference type="EMBL" id="JABVEC010000006">
    <property type="protein sequence ID" value="MBC6465981.1"/>
    <property type="molecule type" value="Genomic_DNA"/>
</dbReference>
<accession>A0ABR7LMC4</accession>
<dbReference type="InterPro" id="IPR053161">
    <property type="entry name" value="Ulvan_degrading_GH"/>
</dbReference>
<dbReference type="InterPro" id="IPR008979">
    <property type="entry name" value="Galactose-bd-like_sf"/>
</dbReference>
<feature type="domain" description="Beta-mannosidase-like galactose-binding" evidence="4">
    <location>
        <begin position="1107"/>
        <end position="1181"/>
    </location>
</feature>
<evidence type="ECO:0000313" key="6">
    <source>
        <dbReference type="Proteomes" id="UP000805614"/>
    </source>
</evidence>
<dbReference type="InterPro" id="IPR013783">
    <property type="entry name" value="Ig-like_fold"/>
</dbReference>
<organism evidence="5 6">
    <name type="scientific">Actinomadura alba</name>
    <dbReference type="NCBI Taxonomy" id="406431"/>
    <lineage>
        <taxon>Bacteria</taxon>
        <taxon>Bacillati</taxon>
        <taxon>Actinomycetota</taxon>
        <taxon>Actinomycetes</taxon>
        <taxon>Streptosporangiales</taxon>
        <taxon>Thermomonosporaceae</taxon>
        <taxon>Actinomadura</taxon>
    </lineage>
</organism>
<dbReference type="InterPro" id="IPR054593">
    <property type="entry name" value="Beta-mannosidase-like_N2"/>
</dbReference>
<dbReference type="Gene3D" id="2.60.40.10">
    <property type="entry name" value="Immunoglobulins"/>
    <property type="match status" value="1"/>
</dbReference>
<feature type="compositionally biased region" description="Basic and acidic residues" evidence="2">
    <location>
        <begin position="1015"/>
        <end position="1035"/>
    </location>
</feature>